<keyword evidence="8" id="KW-1185">Reference proteome</keyword>
<dbReference type="PROSITE" id="PS50016">
    <property type="entry name" value="ZF_PHD_2"/>
    <property type="match status" value="1"/>
</dbReference>
<sequence>MIDPKEVEEPLEDCVICAAPLEVKYGISNPAGCSHKFHKNCLKVWHRHKNTCPVCRVPFNVIQTNGVANKLLGNFYTASDACGTCWVSSCRDPKHFISCDTCFSGFHMSCLTPKLNVVPDGKWHCSLCKDMRRVRNRRAETNRFTFPYGAGPSNDLSRVPLDSLMRLRNPSAVLYSASTTLNRADIEYEIEWRRVEYEMLRINGTVGDSNSLRSRRNGENPT</sequence>
<reference evidence="7" key="1">
    <citation type="submission" date="2022-11" db="EMBL/GenBank/DDBJ databases">
        <authorList>
            <person name="Kikuchi T."/>
        </authorList>
    </citation>
    <scope>NUCLEOTIDE SEQUENCE</scope>
    <source>
        <strain evidence="7">PS1010</strain>
    </source>
</reference>
<gene>
    <name evidence="7" type="ORF">CAMP_LOCUS16910</name>
</gene>
<dbReference type="PROSITE" id="PS50089">
    <property type="entry name" value="ZF_RING_2"/>
    <property type="match status" value="1"/>
</dbReference>
<dbReference type="AlphaFoldDB" id="A0A9P1NAX4"/>
<proteinExistence type="predicted"/>
<dbReference type="InterPro" id="IPR001841">
    <property type="entry name" value="Znf_RING"/>
</dbReference>
<dbReference type="PROSITE" id="PS01359">
    <property type="entry name" value="ZF_PHD_1"/>
    <property type="match status" value="1"/>
</dbReference>
<keyword evidence="1" id="KW-0479">Metal-binding</keyword>
<evidence type="ECO:0000256" key="1">
    <source>
        <dbReference type="ARBA" id="ARBA00022723"/>
    </source>
</evidence>
<evidence type="ECO:0000259" key="6">
    <source>
        <dbReference type="PROSITE" id="PS50089"/>
    </source>
</evidence>
<dbReference type="PANTHER" id="PTHR12618">
    <property type="entry name" value="PHD AND RING FINGER DOMAIN-CONTAINING PROTEIN 1"/>
    <property type="match status" value="1"/>
</dbReference>
<feature type="domain" description="RING-type" evidence="6">
    <location>
        <begin position="14"/>
        <end position="56"/>
    </location>
</feature>
<evidence type="ECO:0000313" key="7">
    <source>
        <dbReference type="EMBL" id="CAI5454273.1"/>
    </source>
</evidence>
<dbReference type="CDD" id="cd16448">
    <property type="entry name" value="RING-H2"/>
    <property type="match status" value="1"/>
</dbReference>
<dbReference type="InterPro" id="IPR047157">
    <property type="entry name" value="PHRF1/Atg35"/>
</dbReference>
<dbReference type="EMBL" id="CANHGI010000006">
    <property type="protein sequence ID" value="CAI5454273.1"/>
    <property type="molecule type" value="Genomic_DNA"/>
</dbReference>
<dbReference type="GO" id="GO:0008270">
    <property type="term" value="F:zinc ion binding"/>
    <property type="evidence" value="ECO:0007669"/>
    <property type="project" value="UniProtKB-KW"/>
</dbReference>
<dbReference type="InterPro" id="IPR013083">
    <property type="entry name" value="Znf_RING/FYVE/PHD"/>
</dbReference>
<protein>
    <submittedName>
        <fullName evidence="7">Uncharacterized protein</fullName>
    </submittedName>
</protein>
<name>A0A9P1NAX4_9PELO</name>
<dbReference type="InterPro" id="IPR019787">
    <property type="entry name" value="Znf_PHD-finger"/>
</dbReference>
<organism evidence="7 8">
    <name type="scientific">Caenorhabditis angaria</name>
    <dbReference type="NCBI Taxonomy" id="860376"/>
    <lineage>
        <taxon>Eukaryota</taxon>
        <taxon>Metazoa</taxon>
        <taxon>Ecdysozoa</taxon>
        <taxon>Nematoda</taxon>
        <taxon>Chromadorea</taxon>
        <taxon>Rhabditida</taxon>
        <taxon>Rhabditina</taxon>
        <taxon>Rhabditomorpha</taxon>
        <taxon>Rhabditoidea</taxon>
        <taxon>Rhabditidae</taxon>
        <taxon>Peloderinae</taxon>
        <taxon>Caenorhabditis</taxon>
    </lineage>
</organism>
<evidence type="ECO:0000259" key="5">
    <source>
        <dbReference type="PROSITE" id="PS50016"/>
    </source>
</evidence>
<evidence type="ECO:0000313" key="8">
    <source>
        <dbReference type="Proteomes" id="UP001152747"/>
    </source>
</evidence>
<dbReference type="SUPFAM" id="SSF57850">
    <property type="entry name" value="RING/U-box"/>
    <property type="match status" value="1"/>
</dbReference>
<dbReference type="PANTHER" id="PTHR12618:SF20">
    <property type="entry name" value="PHD AND RING FINGER DOMAIN-CONTAINING PROTEIN 1"/>
    <property type="match status" value="1"/>
</dbReference>
<feature type="domain" description="PHD-type" evidence="5">
    <location>
        <begin position="79"/>
        <end position="131"/>
    </location>
</feature>
<evidence type="ECO:0000256" key="3">
    <source>
        <dbReference type="ARBA" id="ARBA00022833"/>
    </source>
</evidence>
<dbReference type="InterPro" id="IPR011011">
    <property type="entry name" value="Znf_FYVE_PHD"/>
</dbReference>
<evidence type="ECO:0000256" key="2">
    <source>
        <dbReference type="ARBA" id="ARBA00022771"/>
    </source>
</evidence>
<keyword evidence="3" id="KW-0862">Zinc</keyword>
<dbReference type="InterPro" id="IPR001965">
    <property type="entry name" value="Znf_PHD"/>
</dbReference>
<dbReference type="Pfam" id="PF00628">
    <property type="entry name" value="PHD"/>
    <property type="match status" value="1"/>
</dbReference>
<comment type="caution">
    <text evidence="7">The sequence shown here is derived from an EMBL/GenBank/DDBJ whole genome shotgun (WGS) entry which is preliminary data.</text>
</comment>
<keyword evidence="2 4" id="KW-0863">Zinc-finger</keyword>
<dbReference type="Pfam" id="PF13639">
    <property type="entry name" value="zf-RING_2"/>
    <property type="match status" value="1"/>
</dbReference>
<evidence type="ECO:0000256" key="4">
    <source>
        <dbReference type="PROSITE-ProRule" id="PRU00175"/>
    </source>
</evidence>
<dbReference type="InterPro" id="IPR019786">
    <property type="entry name" value="Zinc_finger_PHD-type_CS"/>
</dbReference>
<dbReference type="Gene3D" id="3.30.40.10">
    <property type="entry name" value="Zinc/RING finger domain, C3HC4 (zinc finger)"/>
    <property type="match status" value="2"/>
</dbReference>
<dbReference type="SUPFAM" id="SSF57903">
    <property type="entry name" value="FYVE/PHD zinc finger"/>
    <property type="match status" value="1"/>
</dbReference>
<accession>A0A9P1NAX4</accession>
<dbReference type="Proteomes" id="UP001152747">
    <property type="component" value="Unassembled WGS sequence"/>
</dbReference>
<dbReference type="SMART" id="SM00249">
    <property type="entry name" value="PHD"/>
    <property type="match status" value="1"/>
</dbReference>
<dbReference type="OrthoDB" id="308383at2759"/>